<dbReference type="Proteomes" id="UP001497457">
    <property type="component" value="Chromosome 4rd"/>
</dbReference>
<evidence type="ECO:0000313" key="4">
    <source>
        <dbReference type="Proteomes" id="UP001497457"/>
    </source>
</evidence>
<feature type="transmembrane region" description="Helical" evidence="2">
    <location>
        <begin position="73"/>
        <end position="93"/>
    </location>
</feature>
<dbReference type="EMBL" id="OZ075114">
    <property type="protein sequence ID" value="CAL5060106.1"/>
    <property type="molecule type" value="Genomic_DNA"/>
</dbReference>
<accession>A0ABC9ENC7</accession>
<evidence type="ECO:0000313" key="3">
    <source>
        <dbReference type="EMBL" id="CAL5060106.1"/>
    </source>
</evidence>
<evidence type="ECO:0000256" key="2">
    <source>
        <dbReference type="SAM" id="Phobius"/>
    </source>
</evidence>
<keyword evidence="4" id="KW-1185">Reference proteome</keyword>
<feature type="transmembrane region" description="Helical" evidence="2">
    <location>
        <begin position="49"/>
        <end position="67"/>
    </location>
</feature>
<proteinExistence type="predicted"/>
<dbReference type="AlphaFoldDB" id="A0ABC9ENC7"/>
<evidence type="ECO:0000256" key="1">
    <source>
        <dbReference type="SAM" id="MobiDB-lite"/>
    </source>
</evidence>
<name>A0ABC9ENC7_9POAL</name>
<feature type="compositionally biased region" description="Basic residues" evidence="1">
    <location>
        <begin position="14"/>
        <end position="23"/>
    </location>
</feature>
<reference evidence="3" key="1">
    <citation type="submission" date="2024-10" db="EMBL/GenBank/DDBJ databases">
        <authorList>
            <person name="Ryan C."/>
        </authorList>
    </citation>
    <scope>NUCLEOTIDE SEQUENCE [LARGE SCALE GENOMIC DNA]</scope>
</reference>
<keyword evidence="2" id="KW-1133">Transmembrane helix</keyword>
<feature type="region of interest" description="Disordered" evidence="1">
    <location>
        <begin position="1"/>
        <end position="27"/>
    </location>
</feature>
<organism evidence="3 4">
    <name type="scientific">Urochloa decumbens</name>
    <dbReference type="NCBI Taxonomy" id="240449"/>
    <lineage>
        <taxon>Eukaryota</taxon>
        <taxon>Viridiplantae</taxon>
        <taxon>Streptophyta</taxon>
        <taxon>Embryophyta</taxon>
        <taxon>Tracheophyta</taxon>
        <taxon>Spermatophyta</taxon>
        <taxon>Magnoliopsida</taxon>
        <taxon>Liliopsida</taxon>
        <taxon>Poales</taxon>
        <taxon>Poaceae</taxon>
        <taxon>PACMAD clade</taxon>
        <taxon>Panicoideae</taxon>
        <taxon>Panicodae</taxon>
        <taxon>Paniceae</taxon>
        <taxon>Melinidinae</taxon>
        <taxon>Urochloa</taxon>
    </lineage>
</organism>
<keyword evidence="2" id="KW-0812">Transmembrane</keyword>
<sequence>MTATSRQPPSAKLPRLRPLHKRTPAPGGRLGAACGVLQPFDRAHAMDQLLALLVLLAAASCFNVAASEEPWPAAALAAYSLWILASAALAVLLPRRRPE</sequence>
<keyword evidence="2" id="KW-0472">Membrane</keyword>
<gene>
    <name evidence="3" type="ORF">URODEC1_LOCUS96994</name>
</gene>
<protein>
    <submittedName>
        <fullName evidence="3">Uncharacterized protein</fullName>
    </submittedName>
</protein>